<accession>A0ABR3LNT4</accession>
<protein>
    <submittedName>
        <fullName evidence="1">Uncharacterized protein</fullName>
    </submittedName>
</protein>
<organism evidence="1 2">
    <name type="scientific">Cirrhinus molitorella</name>
    <name type="common">mud carp</name>
    <dbReference type="NCBI Taxonomy" id="172907"/>
    <lineage>
        <taxon>Eukaryota</taxon>
        <taxon>Metazoa</taxon>
        <taxon>Chordata</taxon>
        <taxon>Craniata</taxon>
        <taxon>Vertebrata</taxon>
        <taxon>Euteleostomi</taxon>
        <taxon>Actinopterygii</taxon>
        <taxon>Neopterygii</taxon>
        <taxon>Teleostei</taxon>
        <taxon>Ostariophysi</taxon>
        <taxon>Cypriniformes</taxon>
        <taxon>Cyprinidae</taxon>
        <taxon>Labeoninae</taxon>
        <taxon>Labeonini</taxon>
        <taxon>Cirrhinus</taxon>
    </lineage>
</organism>
<evidence type="ECO:0000313" key="1">
    <source>
        <dbReference type="EMBL" id="KAL1253404.1"/>
    </source>
</evidence>
<keyword evidence="2" id="KW-1185">Reference proteome</keyword>
<comment type="caution">
    <text evidence="1">The sequence shown here is derived from an EMBL/GenBank/DDBJ whole genome shotgun (WGS) entry which is preliminary data.</text>
</comment>
<dbReference type="Proteomes" id="UP001558613">
    <property type="component" value="Unassembled WGS sequence"/>
</dbReference>
<dbReference type="EMBL" id="JAYMGO010000021">
    <property type="protein sequence ID" value="KAL1253404.1"/>
    <property type="molecule type" value="Genomic_DNA"/>
</dbReference>
<name>A0ABR3LNT4_9TELE</name>
<gene>
    <name evidence="1" type="ORF">QQF64_018097</name>
</gene>
<reference evidence="1 2" key="1">
    <citation type="submission" date="2023-09" db="EMBL/GenBank/DDBJ databases">
        <authorList>
            <person name="Wang M."/>
        </authorList>
    </citation>
    <scope>NUCLEOTIDE SEQUENCE [LARGE SCALE GENOMIC DNA]</scope>
    <source>
        <strain evidence="1">GT-2023</strain>
        <tissue evidence="1">Liver</tissue>
    </source>
</reference>
<sequence length="107" mass="12130">MFPECPRHCASTMFPQFPHRHRDFHDETISHTPDLTFISRDSTEMSGRSIMTDIEVPFTPLSLRSFSKMDEIWLRVSLTFLTGTSTPNLSNFPVPAGILKHPSPVIG</sequence>
<proteinExistence type="predicted"/>
<evidence type="ECO:0000313" key="2">
    <source>
        <dbReference type="Proteomes" id="UP001558613"/>
    </source>
</evidence>